<protein>
    <recommendedName>
        <fullName evidence="4">DUF3726 domain-containing protein</fullName>
    </recommendedName>
</protein>
<proteinExistence type="predicted"/>
<dbReference type="AlphaFoldDB" id="A0A8J3DPT6"/>
<evidence type="ECO:0008006" key="4">
    <source>
        <dbReference type="Google" id="ProtNLM"/>
    </source>
</evidence>
<reference evidence="2" key="2">
    <citation type="submission" date="2020-09" db="EMBL/GenBank/DDBJ databases">
        <authorList>
            <person name="Sun Q."/>
            <person name="Kim S."/>
        </authorList>
    </citation>
    <scope>NUCLEOTIDE SEQUENCE</scope>
    <source>
        <strain evidence="2">KCTC 42249</strain>
    </source>
</reference>
<evidence type="ECO:0000313" key="3">
    <source>
        <dbReference type="Proteomes" id="UP000630142"/>
    </source>
</evidence>
<evidence type="ECO:0000313" key="2">
    <source>
        <dbReference type="EMBL" id="GHD12572.1"/>
    </source>
</evidence>
<feature type="region of interest" description="Disordered" evidence="1">
    <location>
        <begin position="199"/>
        <end position="236"/>
    </location>
</feature>
<dbReference type="RefSeq" id="WP_385964983.1">
    <property type="nucleotide sequence ID" value="NZ_JBHRUN010000002.1"/>
</dbReference>
<feature type="compositionally biased region" description="Polar residues" evidence="1">
    <location>
        <begin position="225"/>
        <end position="236"/>
    </location>
</feature>
<dbReference type="EMBL" id="BMZQ01000001">
    <property type="protein sequence ID" value="GHD12572.1"/>
    <property type="molecule type" value="Genomic_DNA"/>
</dbReference>
<reference evidence="2" key="1">
    <citation type="journal article" date="2014" name="Int. J. Syst. Evol. Microbiol.">
        <title>Complete genome sequence of Corynebacterium casei LMG S-19264T (=DSM 44701T), isolated from a smear-ripened cheese.</title>
        <authorList>
            <consortium name="US DOE Joint Genome Institute (JGI-PGF)"/>
            <person name="Walter F."/>
            <person name="Albersmeier A."/>
            <person name="Kalinowski J."/>
            <person name="Ruckert C."/>
        </authorList>
    </citation>
    <scope>NUCLEOTIDE SEQUENCE</scope>
    <source>
        <strain evidence="2">KCTC 42249</strain>
    </source>
</reference>
<organism evidence="2 3">
    <name type="scientific">Tianweitania populi</name>
    <dbReference type="NCBI Taxonomy" id="1607949"/>
    <lineage>
        <taxon>Bacteria</taxon>
        <taxon>Pseudomonadati</taxon>
        <taxon>Pseudomonadota</taxon>
        <taxon>Alphaproteobacteria</taxon>
        <taxon>Hyphomicrobiales</taxon>
        <taxon>Phyllobacteriaceae</taxon>
        <taxon>Tianweitania</taxon>
    </lineage>
</organism>
<gene>
    <name evidence="2" type="ORF">GCM10016234_17120</name>
</gene>
<evidence type="ECO:0000256" key="1">
    <source>
        <dbReference type="SAM" id="MobiDB-lite"/>
    </source>
</evidence>
<comment type="caution">
    <text evidence="2">The sequence shown here is derived from an EMBL/GenBank/DDBJ whole genome shotgun (WGS) entry which is preliminary data.</text>
</comment>
<keyword evidence="3" id="KW-1185">Reference proteome</keyword>
<accession>A0A8J3DPT6</accession>
<name>A0A8J3DPT6_9HYPH</name>
<dbReference type="Proteomes" id="UP000630142">
    <property type="component" value="Unassembled WGS sequence"/>
</dbReference>
<sequence>MTTLKIMPREMRLMSERILSLTALPKGFFLAMQDFVMLSQKLGLGGFAALEEHFALLADAKPEAITITAENGAALELDAGNQHGWVVVPSLLDLLGELIAVHGAARITVRNAVEPAEVKIAEALGGRTGLMVTVEEGGVVTAKPQPLTGRVAEDDPVLWDLLCNGTPIEADLWWRVYHHAKKALAADTVVSRRHAGPMIVNEDGSVTGRKDNDDDTDVSFLAAPASQQTQEKGANP</sequence>